<keyword evidence="1" id="KW-1133">Transmembrane helix</keyword>
<dbReference type="EMBL" id="LR796270">
    <property type="protein sequence ID" value="CAB4133330.1"/>
    <property type="molecule type" value="Genomic_DNA"/>
</dbReference>
<feature type="transmembrane region" description="Helical" evidence="1">
    <location>
        <begin position="21"/>
        <end position="40"/>
    </location>
</feature>
<gene>
    <name evidence="2" type="ORF">UFOVP250_127</name>
</gene>
<organism evidence="2">
    <name type="scientific">uncultured Caudovirales phage</name>
    <dbReference type="NCBI Taxonomy" id="2100421"/>
    <lineage>
        <taxon>Viruses</taxon>
        <taxon>Duplodnaviria</taxon>
        <taxon>Heunggongvirae</taxon>
        <taxon>Uroviricota</taxon>
        <taxon>Caudoviricetes</taxon>
        <taxon>Peduoviridae</taxon>
        <taxon>Maltschvirus</taxon>
        <taxon>Maltschvirus maltsch</taxon>
    </lineage>
</organism>
<evidence type="ECO:0000256" key="1">
    <source>
        <dbReference type="SAM" id="Phobius"/>
    </source>
</evidence>
<accession>A0A6J5LK20</accession>
<protein>
    <recommendedName>
        <fullName evidence="3">Holin</fullName>
    </recommendedName>
</protein>
<proteinExistence type="predicted"/>
<sequence length="85" mass="9315">MYKILNQLLTGKDNKTHDIARWAWFVGFIAVIVIAGYEVYTNHTVDLKELAESLGIVSGAHGAAIFAKQKSEPDASEPSPDTKPE</sequence>
<keyword evidence="1" id="KW-0812">Transmembrane</keyword>
<evidence type="ECO:0008006" key="3">
    <source>
        <dbReference type="Google" id="ProtNLM"/>
    </source>
</evidence>
<evidence type="ECO:0000313" key="2">
    <source>
        <dbReference type="EMBL" id="CAB4133330.1"/>
    </source>
</evidence>
<reference evidence="2" key="1">
    <citation type="submission" date="2020-04" db="EMBL/GenBank/DDBJ databases">
        <authorList>
            <person name="Chiriac C."/>
            <person name="Salcher M."/>
            <person name="Ghai R."/>
            <person name="Kavagutti S V."/>
        </authorList>
    </citation>
    <scope>NUCLEOTIDE SEQUENCE</scope>
</reference>
<name>A0A6J5LK20_9CAUD</name>
<keyword evidence="1" id="KW-0472">Membrane</keyword>